<feature type="active site" evidence="9">
    <location>
        <position position="11"/>
    </location>
</feature>
<dbReference type="HAMAP" id="MF_01013">
    <property type="entry name" value="HisF"/>
    <property type="match status" value="1"/>
</dbReference>
<evidence type="ECO:0000256" key="9">
    <source>
        <dbReference type="HAMAP-Rule" id="MF_01013"/>
    </source>
</evidence>
<dbReference type="InterPro" id="IPR013785">
    <property type="entry name" value="Aldolase_TIM"/>
</dbReference>
<comment type="similarity">
    <text evidence="2 9 10">Belongs to the HisA/HisF family.</text>
</comment>
<dbReference type="UniPathway" id="UPA00031">
    <property type="reaction ID" value="UER00010"/>
</dbReference>
<dbReference type="GO" id="GO:0016829">
    <property type="term" value="F:lyase activity"/>
    <property type="evidence" value="ECO:0007669"/>
    <property type="project" value="UniProtKB-KW"/>
</dbReference>
<dbReference type="SUPFAM" id="SSF51366">
    <property type="entry name" value="Ribulose-phoshate binding barrel"/>
    <property type="match status" value="1"/>
</dbReference>
<dbReference type="CDD" id="cd04731">
    <property type="entry name" value="HisF"/>
    <property type="match status" value="1"/>
</dbReference>
<keyword evidence="4 9" id="KW-0028">Amino-acid biosynthesis</keyword>
<dbReference type="Gene3D" id="3.20.20.70">
    <property type="entry name" value="Aldolase class I"/>
    <property type="match status" value="1"/>
</dbReference>
<comment type="subcellular location">
    <subcellularLocation>
        <location evidence="9">Cytoplasm</location>
    </subcellularLocation>
</comment>
<dbReference type="InterPro" id="IPR011060">
    <property type="entry name" value="RibuloseP-bd_barrel"/>
</dbReference>
<comment type="caution">
    <text evidence="11">The sequence shown here is derived from an EMBL/GenBank/DDBJ whole genome shotgun (WGS) entry which is preliminary data.</text>
</comment>
<organism evidence="11">
    <name type="scientific">Eiseniibacteriota bacterium</name>
    <dbReference type="NCBI Taxonomy" id="2212470"/>
    <lineage>
        <taxon>Bacteria</taxon>
        <taxon>Candidatus Eiseniibacteriota</taxon>
    </lineage>
</organism>
<evidence type="ECO:0000256" key="3">
    <source>
        <dbReference type="ARBA" id="ARBA00011152"/>
    </source>
</evidence>
<proteinExistence type="inferred from homology"/>
<comment type="catalytic activity">
    <reaction evidence="8 9">
        <text>5-[(5-phospho-1-deoxy-D-ribulos-1-ylimino)methylamino]-1-(5-phospho-beta-D-ribosyl)imidazole-4-carboxamide + L-glutamine = D-erythro-1-(imidazol-4-yl)glycerol 3-phosphate + 5-amino-1-(5-phospho-beta-D-ribosyl)imidazole-4-carboxamide + L-glutamate + H(+)</text>
        <dbReference type="Rhea" id="RHEA:24793"/>
        <dbReference type="ChEBI" id="CHEBI:15378"/>
        <dbReference type="ChEBI" id="CHEBI:29985"/>
        <dbReference type="ChEBI" id="CHEBI:58278"/>
        <dbReference type="ChEBI" id="CHEBI:58359"/>
        <dbReference type="ChEBI" id="CHEBI:58475"/>
        <dbReference type="ChEBI" id="CHEBI:58525"/>
        <dbReference type="EC" id="4.3.2.10"/>
    </reaction>
</comment>
<dbReference type="InterPro" id="IPR050064">
    <property type="entry name" value="IGPS_HisA/HisF"/>
</dbReference>
<evidence type="ECO:0000256" key="10">
    <source>
        <dbReference type="RuleBase" id="RU003657"/>
    </source>
</evidence>
<keyword evidence="5 9" id="KW-0368">Histidine biosynthesis</keyword>
<dbReference type="Pfam" id="PF00977">
    <property type="entry name" value="His_biosynth"/>
    <property type="match status" value="1"/>
</dbReference>
<evidence type="ECO:0000256" key="7">
    <source>
        <dbReference type="ARBA" id="ARBA00025475"/>
    </source>
</evidence>
<dbReference type="NCBIfam" id="TIGR00735">
    <property type="entry name" value="hisF"/>
    <property type="match status" value="1"/>
</dbReference>
<evidence type="ECO:0000256" key="2">
    <source>
        <dbReference type="ARBA" id="ARBA00009667"/>
    </source>
</evidence>
<reference evidence="11" key="1">
    <citation type="journal article" date="2020" name="mSystems">
        <title>Genome- and Community-Level Interaction Insights into Carbon Utilization and Element Cycling Functions of Hydrothermarchaeota in Hydrothermal Sediment.</title>
        <authorList>
            <person name="Zhou Z."/>
            <person name="Liu Y."/>
            <person name="Xu W."/>
            <person name="Pan J."/>
            <person name="Luo Z.H."/>
            <person name="Li M."/>
        </authorList>
    </citation>
    <scope>NUCLEOTIDE SEQUENCE [LARGE SCALE GENOMIC DNA]</scope>
    <source>
        <strain evidence="11">SpSt-381</strain>
    </source>
</reference>
<dbReference type="EC" id="4.3.2.10" evidence="9"/>
<keyword evidence="9" id="KW-0963">Cytoplasm</keyword>
<evidence type="ECO:0000256" key="8">
    <source>
        <dbReference type="ARBA" id="ARBA00047838"/>
    </source>
</evidence>
<dbReference type="GO" id="GO:0005737">
    <property type="term" value="C:cytoplasm"/>
    <property type="evidence" value="ECO:0007669"/>
    <property type="project" value="UniProtKB-SubCell"/>
</dbReference>
<dbReference type="AlphaFoldDB" id="A0A832I4S2"/>
<accession>A0A832I4S2</accession>
<name>A0A832I4S2_UNCEI</name>
<comment type="pathway">
    <text evidence="1 9">Amino-acid biosynthesis; L-histidine biosynthesis; L-histidine from 5-phospho-alpha-D-ribose 1-diphosphate: step 5/9.</text>
</comment>
<dbReference type="EMBL" id="DSQF01000018">
    <property type="protein sequence ID" value="HGZ43594.1"/>
    <property type="molecule type" value="Genomic_DNA"/>
</dbReference>
<feature type="active site" evidence="9">
    <location>
        <position position="130"/>
    </location>
</feature>
<gene>
    <name evidence="9 11" type="primary">hisF</name>
    <name evidence="11" type="ORF">ENR23_09245</name>
</gene>
<comment type="subunit">
    <text evidence="3 9">Heterodimer of HisH and HisF.</text>
</comment>
<dbReference type="PANTHER" id="PTHR21235">
    <property type="entry name" value="IMIDAZOLE GLYCEROL PHOSPHATE SYNTHASE SUBUNIT HISF/H IGP SYNTHASE SUBUNIT HISF/H"/>
    <property type="match status" value="1"/>
</dbReference>
<dbReference type="GO" id="GO:0000105">
    <property type="term" value="P:L-histidine biosynthetic process"/>
    <property type="evidence" value="ECO:0007669"/>
    <property type="project" value="UniProtKB-UniRule"/>
</dbReference>
<evidence type="ECO:0000256" key="1">
    <source>
        <dbReference type="ARBA" id="ARBA00005091"/>
    </source>
</evidence>
<dbReference type="InterPro" id="IPR006062">
    <property type="entry name" value="His_biosynth"/>
</dbReference>
<evidence type="ECO:0000256" key="5">
    <source>
        <dbReference type="ARBA" id="ARBA00023102"/>
    </source>
</evidence>
<dbReference type="InterPro" id="IPR004651">
    <property type="entry name" value="HisF"/>
</dbReference>
<dbReference type="PANTHER" id="PTHR21235:SF2">
    <property type="entry name" value="IMIDAZOLE GLYCEROL PHOSPHATE SYNTHASE HISHF"/>
    <property type="match status" value="1"/>
</dbReference>
<evidence type="ECO:0000313" key="11">
    <source>
        <dbReference type="EMBL" id="HGZ43594.1"/>
    </source>
</evidence>
<dbReference type="GO" id="GO:0000107">
    <property type="term" value="F:imidazoleglycerol-phosphate synthase activity"/>
    <property type="evidence" value="ECO:0007669"/>
    <property type="project" value="UniProtKB-UniRule"/>
</dbReference>
<protein>
    <recommendedName>
        <fullName evidence="9">Imidazole glycerol phosphate synthase subunit HisF</fullName>
        <ecNumber evidence="9">4.3.2.10</ecNumber>
    </recommendedName>
    <alternativeName>
        <fullName evidence="9">IGP synthase cyclase subunit</fullName>
    </alternativeName>
    <alternativeName>
        <fullName evidence="9">IGP synthase subunit HisF</fullName>
    </alternativeName>
    <alternativeName>
        <fullName evidence="9">ImGP synthase subunit HisF</fullName>
        <shortName evidence="9">IGPS subunit HisF</shortName>
    </alternativeName>
</protein>
<evidence type="ECO:0000256" key="6">
    <source>
        <dbReference type="ARBA" id="ARBA00023239"/>
    </source>
</evidence>
<comment type="function">
    <text evidence="7 9">IGPS catalyzes the conversion of PRFAR and glutamine to IGP, AICAR and glutamate. The HisF subunit catalyzes the cyclization activity that produces IGP and AICAR from PRFAR using the ammonia provided by the HisH subunit.</text>
</comment>
<evidence type="ECO:0000256" key="4">
    <source>
        <dbReference type="ARBA" id="ARBA00022605"/>
    </source>
</evidence>
<sequence>MLARRVIACLDVRGGRVVKGTRFVDLRDVGEPAALAARYEAEGADEICFLDISATHEERATLWDVVRRTAQRLFVPLTVGGGIRSADDVAAALRAGADKVGINSAAVERPGILEAAAARFGRQCVVASVDARRRPPSAGGAAEAPRWEVVTRGGRTPTGLDAVAWAAECARRGAGEILLTSVDRDGARSGYDLDLVRAVTAAVDVPAIASGGAGNAGHVLEALVAGGADAALLAGILHDGHTTVADLKARLAAAGVPVRRTA</sequence>
<keyword evidence="6 9" id="KW-0456">Lyase</keyword>